<dbReference type="InterPro" id="IPR024302">
    <property type="entry name" value="SusD-like"/>
</dbReference>
<accession>A0ABR7C5X7</accession>
<dbReference type="InterPro" id="IPR011990">
    <property type="entry name" value="TPR-like_helical_dom_sf"/>
</dbReference>
<keyword evidence="2" id="KW-0732">Signal</keyword>
<organism evidence="3 4">
    <name type="scientific">Bacteroides difficilis</name>
    <dbReference type="NCBI Taxonomy" id="2763021"/>
    <lineage>
        <taxon>Bacteria</taxon>
        <taxon>Pseudomonadati</taxon>
        <taxon>Bacteroidota</taxon>
        <taxon>Bacteroidia</taxon>
        <taxon>Bacteroidales</taxon>
        <taxon>Bacteroidaceae</taxon>
        <taxon>Bacteroides</taxon>
    </lineage>
</organism>
<evidence type="ECO:0000256" key="1">
    <source>
        <dbReference type="SAM" id="MobiDB-lite"/>
    </source>
</evidence>
<dbReference type="InterPro" id="IPR041662">
    <property type="entry name" value="SusD-like_2"/>
</dbReference>
<sequence>MKLKNKIFSLMLLATIAVGCTDDFESTNSDPNKLYNIELRNIFPGTVYRTMNTISDLNYYRMWFYSRQMASRAFNSVWSERGDRYLSSFYVDILRDLESLDVKYTATGDKPNALGVVKTWKAFIFYQLTSLFGPICLSDMGMGDDTSKRSFAYDSEEKAYDGILNLLSTAVDLFDPSSSADALDRDPVYSGDVEKWRKLANTLRLEVAMNIQNISIDKAREYAAKSMEHEDWLISSLDEALAPKYGNVIDVDNSRYWKLIYKDQIQTSGKYDNLPSMNEYFAVYLYTYNDPRMQCYFEESNKYSKEAAPYLMPDFLTRSHDCKQFGCNATQQALHLQWMIEGYEVRDSLRVRYNIPYPPTPENPGGRTPFGWLRPKDPSDPNGTLELPDPLSMSDQAYNRCMIKEKYYEKDAPLTLFRWADACFLCAEASMKFGLGSKTAQSYYEAGINASFQENGISNEVAEYLAQPGVAWGTDHEGLYDTRKLMTATIKGKTDGDEGKLKQIYVQRWIADFGDGLSAWRMERRTRALNLPPLFSNGLNSYEEGGDPDYGYPERVYFSNADRINNETAYYEAVEMLKKNSPDVNEARWGDNVFICLHFAKPVPDKEATIAGYRAMTYVPFNMDMQQKKYGANYEEFVKNAQQLTGIKDATLALEEAYSFVINSTVCVYKVEK</sequence>
<gene>
    <name evidence="3" type="ORF">H8S67_00825</name>
</gene>
<protein>
    <submittedName>
        <fullName evidence="3">SusD/RagB family nutrient-binding outer membrane lipoprotein</fullName>
    </submittedName>
</protein>
<dbReference type="Gene3D" id="1.25.40.390">
    <property type="match status" value="2"/>
</dbReference>
<evidence type="ECO:0000313" key="4">
    <source>
        <dbReference type="Proteomes" id="UP000600600"/>
    </source>
</evidence>
<feature type="signal peptide" evidence="2">
    <location>
        <begin position="1"/>
        <end position="19"/>
    </location>
</feature>
<comment type="caution">
    <text evidence="3">The sequence shown here is derived from an EMBL/GenBank/DDBJ whole genome shotgun (WGS) entry which is preliminary data.</text>
</comment>
<feature type="chain" id="PRO_5047012794" evidence="2">
    <location>
        <begin position="20"/>
        <end position="673"/>
    </location>
</feature>
<keyword evidence="3" id="KW-0449">Lipoprotein</keyword>
<keyword evidence="4" id="KW-1185">Reference proteome</keyword>
<dbReference type="EMBL" id="JACOOE010000001">
    <property type="protein sequence ID" value="MBC5603221.1"/>
    <property type="molecule type" value="Genomic_DNA"/>
</dbReference>
<name>A0ABR7C5X7_9BACE</name>
<evidence type="ECO:0000256" key="2">
    <source>
        <dbReference type="SAM" id="SignalP"/>
    </source>
</evidence>
<feature type="region of interest" description="Disordered" evidence="1">
    <location>
        <begin position="360"/>
        <end position="385"/>
    </location>
</feature>
<dbReference type="RefSeq" id="WP_186966062.1">
    <property type="nucleotide sequence ID" value="NZ_CP182814.1"/>
</dbReference>
<dbReference type="Proteomes" id="UP000600600">
    <property type="component" value="Unassembled WGS sequence"/>
</dbReference>
<dbReference type="SUPFAM" id="SSF48452">
    <property type="entry name" value="TPR-like"/>
    <property type="match status" value="1"/>
</dbReference>
<evidence type="ECO:0000313" key="3">
    <source>
        <dbReference type="EMBL" id="MBC5603221.1"/>
    </source>
</evidence>
<reference evidence="3 4" key="1">
    <citation type="submission" date="2020-08" db="EMBL/GenBank/DDBJ databases">
        <title>Genome public.</title>
        <authorList>
            <person name="Liu C."/>
            <person name="Sun Q."/>
        </authorList>
    </citation>
    <scope>NUCLEOTIDE SEQUENCE [LARGE SCALE GENOMIC DNA]</scope>
    <source>
        <strain evidence="3 4">M27</strain>
    </source>
</reference>
<dbReference type="Pfam" id="PF12741">
    <property type="entry name" value="SusD-like"/>
    <property type="match status" value="1"/>
</dbReference>
<dbReference type="PROSITE" id="PS51257">
    <property type="entry name" value="PROKAR_LIPOPROTEIN"/>
    <property type="match status" value="1"/>
</dbReference>
<dbReference type="Pfam" id="PF12771">
    <property type="entry name" value="SusD-like_2"/>
    <property type="match status" value="1"/>
</dbReference>
<proteinExistence type="predicted"/>